<evidence type="ECO:0000259" key="3">
    <source>
        <dbReference type="PROSITE" id="PS51201"/>
    </source>
</evidence>
<dbReference type="InterPro" id="IPR006037">
    <property type="entry name" value="RCK_C"/>
</dbReference>
<gene>
    <name evidence="5" type="ORF">GCM10023175_02920</name>
</gene>
<dbReference type="SUPFAM" id="SSF116726">
    <property type="entry name" value="TrkA C-terminal domain-like"/>
    <property type="match status" value="1"/>
</dbReference>
<evidence type="ECO:0000256" key="2">
    <source>
        <dbReference type="SAM" id="Phobius"/>
    </source>
</evidence>
<sequence>MADLSGHVVVCGVGAVGVRTVEQLHAAGIECAVVDAGDQPDPVTDHLLQAWGVPRFPGRPREALVEAGIGQAAAVVVVPDDDLAATEAALLARRLAPDTRLVVRVENPAVGRALTERTTDGSVLGVASLAAPSVVEACLGQRPHPVDIEGTRFVVTTLVAPRAGTLRSLYGDLAPLAAIEAEPVLCPGRDHSVGVGARVTLIGTPEQFTQAGHPVEEPPEPVRIGARSAGAQRAVRRADEGGRTTLPDVLRTLLAESDRPLKATALGLFAVFVFSVFVLHAGYTKPDGGGMTWVDAIYFSVETIGTVGYGDFSFADQATWLRVYAIGMMFLGVVLAAVLFALLTQLLVSSGIERSVSRRRIRSMRGHVLVVGLGAVGIGVLEGLLAAGARPVVLERDPANRHLPRARELGVPVVAGDATDAAVLAEVNLAECSAVAVLTSDDLVNIETGLAVRDQLADRWAEVPVVLRLFDRDLSEAVEEGFDFRYVRSTAALAAPWFVGAALGLDVLGTFYVDRTPFMVGRMRVGAGLDGRALHELSARTRVVGLGRSAGGFARSPRRDTRLAAGDTAYVVGPYEELLALLGTA</sequence>
<feature type="transmembrane region" description="Helical" evidence="2">
    <location>
        <begin position="494"/>
        <end position="513"/>
    </location>
</feature>
<comment type="subcellular location">
    <subcellularLocation>
        <location evidence="1">Cell membrane</location>
        <topology evidence="1">Multi-pass membrane protein</topology>
    </subcellularLocation>
</comment>
<dbReference type="PANTHER" id="PTHR43833:SF11">
    <property type="entry name" value="VOLTAGE-GATED POTASSIUM CHANNEL KCH"/>
    <property type="match status" value="1"/>
</dbReference>
<keyword evidence="6" id="KW-1185">Reference proteome</keyword>
<evidence type="ECO:0000313" key="5">
    <source>
        <dbReference type="EMBL" id="GAA4536262.1"/>
    </source>
</evidence>
<dbReference type="Proteomes" id="UP001501598">
    <property type="component" value="Unassembled WGS sequence"/>
</dbReference>
<accession>A0ABP8RE46</accession>
<feature type="transmembrane region" description="Helical" evidence="2">
    <location>
        <begin position="323"/>
        <end position="348"/>
    </location>
</feature>
<dbReference type="InterPro" id="IPR050721">
    <property type="entry name" value="Trk_Ktr_HKT_K-transport"/>
</dbReference>
<evidence type="ECO:0008006" key="7">
    <source>
        <dbReference type="Google" id="ProtNLM"/>
    </source>
</evidence>
<dbReference type="Gene3D" id="3.40.50.720">
    <property type="entry name" value="NAD(P)-binding Rossmann-like Domain"/>
    <property type="match status" value="2"/>
</dbReference>
<dbReference type="SUPFAM" id="SSF81324">
    <property type="entry name" value="Voltage-gated potassium channels"/>
    <property type="match status" value="1"/>
</dbReference>
<reference evidence="6" key="1">
    <citation type="journal article" date="2019" name="Int. J. Syst. Evol. Microbiol.">
        <title>The Global Catalogue of Microorganisms (GCM) 10K type strain sequencing project: providing services to taxonomists for standard genome sequencing and annotation.</title>
        <authorList>
            <consortium name="The Broad Institute Genomics Platform"/>
            <consortium name="The Broad Institute Genome Sequencing Center for Infectious Disease"/>
            <person name="Wu L."/>
            <person name="Ma J."/>
        </authorList>
    </citation>
    <scope>NUCLEOTIDE SEQUENCE [LARGE SCALE GENOMIC DNA]</scope>
    <source>
        <strain evidence="6">JCM 17906</strain>
    </source>
</reference>
<dbReference type="PROSITE" id="PS51202">
    <property type="entry name" value="RCK_C"/>
    <property type="match status" value="1"/>
</dbReference>
<feature type="transmembrane region" description="Helical" evidence="2">
    <location>
        <begin position="263"/>
        <end position="283"/>
    </location>
</feature>
<dbReference type="PROSITE" id="PS51201">
    <property type="entry name" value="RCK_N"/>
    <property type="match status" value="2"/>
</dbReference>
<evidence type="ECO:0000256" key="1">
    <source>
        <dbReference type="ARBA" id="ARBA00004651"/>
    </source>
</evidence>
<organism evidence="5 6">
    <name type="scientific">Pseudonocardia xishanensis</name>
    <dbReference type="NCBI Taxonomy" id="630995"/>
    <lineage>
        <taxon>Bacteria</taxon>
        <taxon>Bacillati</taxon>
        <taxon>Actinomycetota</taxon>
        <taxon>Actinomycetes</taxon>
        <taxon>Pseudonocardiales</taxon>
        <taxon>Pseudonocardiaceae</taxon>
        <taxon>Pseudonocardia</taxon>
    </lineage>
</organism>
<proteinExistence type="predicted"/>
<evidence type="ECO:0000259" key="4">
    <source>
        <dbReference type="PROSITE" id="PS51202"/>
    </source>
</evidence>
<dbReference type="Pfam" id="PF02254">
    <property type="entry name" value="TrkA_N"/>
    <property type="match status" value="2"/>
</dbReference>
<dbReference type="RefSeq" id="WP_345411882.1">
    <property type="nucleotide sequence ID" value="NZ_BAABGT010000004.1"/>
</dbReference>
<comment type="caution">
    <text evidence="5">The sequence shown here is derived from an EMBL/GenBank/DDBJ whole genome shotgun (WGS) entry which is preliminary data.</text>
</comment>
<keyword evidence="2" id="KW-0472">Membrane</keyword>
<dbReference type="EMBL" id="BAABGT010000004">
    <property type="protein sequence ID" value="GAA4536262.1"/>
    <property type="molecule type" value="Genomic_DNA"/>
</dbReference>
<protein>
    <recommendedName>
        <fullName evidence="7">Trk K+ transport system NAD-binding subunit</fullName>
    </recommendedName>
</protein>
<dbReference type="InterPro" id="IPR013099">
    <property type="entry name" value="K_chnl_dom"/>
</dbReference>
<dbReference type="InterPro" id="IPR036721">
    <property type="entry name" value="RCK_C_sf"/>
</dbReference>
<dbReference type="Gene3D" id="1.10.287.70">
    <property type="match status" value="1"/>
</dbReference>
<dbReference type="InterPro" id="IPR003148">
    <property type="entry name" value="RCK_N"/>
</dbReference>
<name>A0ABP8RE46_9PSEU</name>
<keyword evidence="2" id="KW-0812">Transmembrane</keyword>
<dbReference type="Pfam" id="PF07885">
    <property type="entry name" value="Ion_trans_2"/>
    <property type="match status" value="1"/>
</dbReference>
<dbReference type="InterPro" id="IPR036291">
    <property type="entry name" value="NAD(P)-bd_dom_sf"/>
</dbReference>
<feature type="domain" description="RCK N-terminal" evidence="3">
    <location>
        <begin position="365"/>
        <end position="496"/>
    </location>
</feature>
<evidence type="ECO:0000313" key="6">
    <source>
        <dbReference type="Proteomes" id="UP001501598"/>
    </source>
</evidence>
<feature type="domain" description="RCK C-terminal" evidence="4">
    <location>
        <begin position="506"/>
        <end position="585"/>
    </location>
</feature>
<dbReference type="SUPFAM" id="SSF51735">
    <property type="entry name" value="NAD(P)-binding Rossmann-fold domains"/>
    <property type="match status" value="2"/>
</dbReference>
<keyword evidence="2" id="KW-1133">Transmembrane helix</keyword>
<dbReference type="PANTHER" id="PTHR43833">
    <property type="entry name" value="POTASSIUM CHANNEL PROTEIN 2-RELATED-RELATED"/>
    <property type="match status" value="1"/>
</dbReference>
<feature type="transmembrane region" description="Helical" evidence="2">
    <location>
        <begin position="368"/>
        <end position="389"/>
    </location>
</feature>
<feature type="domain" description="RCK N-terminal" evidence="3">
    <location>
        <begin position="5"/>
        <end position="123"/>
    </location>
</feature>